<evidence type="ECO:0000256" key="1">
    <source>
        <dbReference type="SAM" id="MobiDB-lite"/>
    </source>
</evidence>
<accession>A0A0F9LDK2</accession>
<comment type="caution">
    <text evidence="3">The sequence shown here is derived from an EMBL/GenBank/DDBJ whole genome shotgun (WGS) entry which is preliminary data.</text>
</comment>
<reference evidence="3" key="1">
    <citation type="journal article" date="2015" name="Nature">
        <title>Complex archaea that bridge the gap between prokaryotes and eukaryotes.</title>
        <authorList>
            <person name="Spang A."/>
            <person name="Saw J.H."/>
            <person name="Jorgensen S.L."/>
            <person name="Zaremba-Niedzwiedzka K."/>
            <person name="Martijn J."/>
            <person name="Lind A.E."/>
            <person name="van Eijk R."/>
            <person name="Schleper C."/>
            <person name="Guy L."/>
            <person name="Ettema T.J."/>
        </authorList>
    </citation>
    <scope>NUCLEOTIDE SEQUENCE</scope>
</reference>
<gene>
    <name evidence="3" type="ORF">LCGC14_1227380</name>
</gene>
<proteinExistence type="predicted"/>
<evidence type="ECO:0000256" key="2">
    <source>
        <dbReference type="SAM" id="Phobius"/>
    </source>
</evidence>
<feature type="region of interest" description="Disordered" evidence="1">
    <location>
        <begin position="1"/>
        <end position="25"/>
    </location>
</feature>
<dbReference type="EMBL" id="LAZR01006516">
    <property type="protein sequence ID" value="KKM91558.1"/>
    <property type="molecule type" value="Genomic_DNA"/>
</dbReference>
<sequence>MSLIISDRRDFNDDSNNENSDDGGGKKILCVGVMLTHPNKTPGLTLVYNIPPYGIVHILVIEIVLLTKY</sequence>
<dbReference type="AlphaFoldDB" id="A0A0F9LDK2"/>
<evidence type="ECO:0000313" key="3">
    <source>
        <dbReference type="EMBL" id="KKM91558.1"/>
    </source>
</evidence>
<organism evidence="3">
    <name type="scientific">marine sediment metagenome</name>
    <dbReference type="NCBI Taxonomy" id="412755"/>
    <lineage>
        <taxon>unclassified sequences</taxon>
        <taxon>metagenomes</taxon>
        <taxon>ecological metagenomes</taxon>
    </lineage>
</organism>
<keyword evidence="2" id="KW-1133">Transmembrane helix</keyword>
<name>A0A0F9LDK2_9ZZZZ</name>
<keyword evidence="2" id="KW-0472">Membrane</keyword>
<feature type="transmembrane region" description="Helical" evidence="2">
    <location>
        <begin position="50"/>
        <end position="67"/>
    </location>
</feature>
<protein>
    <submittedName>
        <fullName evidence="3">Uncharacterized protein</fullName>
    </submittedName>
</protein>
<keyword evidence="2" id="KW-0812">Transmembrane</keyword>
<feature type="compositionally biased region" description="Basic and acidic residues" evidence="1">
    <location>
        <begin position="1"/>
        <end position="12"/>
    </location>
</feature>